<organism evidence="4">
    <name type="scientific">bioreactor metagenome</name>
    <dbReference type="NCBI Taxonomy" id="1076179"/>
    <lineage>
        <taxon>unclassified sequences</taxon>
        <taxon>metagenomes</taxon>
        <taxon>ecological metagenomes</taxon>
    </lineage>
</organism>
<dbReference type="InterPro" id="IPR004358">
    <property type="entry name" value="Sig_transdc_His_kin-like_C"/>
</dbReference>
<dbReference type="InterPro" id="IPR036097">
    <property type="entry name" value="HisK_dim/P_sf"/>
</dbReference>
<dbReference type="InterPro" id="IPR036890">
    <property type="entry name" value="HATPase_C_sf"/>
</dbReference>
<dbReference type="PROSITE" id="PS50109">
    <property type="entry name" value="HIS_KIN"/>
    <property type="match status" value="1"/>
</dbReference>
<dbReference type="EC" id="2.7.-.-" evidence="4"/>
<keyword evidence="4" id="KW-0418">Kinase</keyword>
<dbReference type="PROSITE" id="PS50110">
    <property type="entry name" value="RESPONSE_REGULATORY"/>
    <property type="match status" value="1"/>
</dbReference>
<dbReference type="Gene3D" id="1.10.287.130">
    <property type="match status" value="1"/>
</dbReference>
<dbReference type="Pfam" id="PF02518">
    <property type="entry name" value="HATPase_c"/>
    <property type="match status" value="1"/>
</dbReference>
<keyword evidence="1" id="KW-0597">Phosphoprotein</keyword>
<dbReference type="PRINTS" id="PR00344">
    <property type="entry name" value="BCTRLSENSOR"/>
</dbReference>
<gene>
    <name evidence="4" type="primary">sasA_40</name>
    <name evidence="4" type="ORF">SDC9_12443</name>
</gene>
<accession>A0A644TIB9</accession>
<dbReference type="InterPro" id="IPR005467">
    <property type="entry name" value="His_kinase_dom"/>
</dbReference>
<dbReference type="InterPro" id="IPR001789">
    <property type="entry name" value="Sig_transdc_resp-reg_receiver"/>
</dbReference>
<dbReference type="AlphaFoldDB" id="A0A644TIB9"/>
<evidence type="ECO:0000313" key="4">
    <source>
        <dbReference type="EMBL" id="MPL66755.1"/>
    </source>
</evidence>
<reference evidence="4" key="1">
    <citation type="submission" date="2019-08" db="EMBL/GenBank/DDBJ databases">
        <authorList>
            <person name="Kucharzyk K."/>
            <person name="Murdoch R.W."/>
            <person name="Higgins S."/>
            <person name="Loffler F."/>
        </authorList>
    </citation>
    <scope>NUCLEOTIDE SEQUENCE</scope>
</reference>
<dbReference type="Pfam" id="PF00072">
    <property type="entry name" value="Response_reg"/>
    <property type="match status" value="1"/>
</dbReference>
<dbReference type="GO" id="GO:0000155">
    <property type="term" value="F:phosphorelay sensor kinase activity"/>
    <property type="evidence" value="ECO:0007669"/>
    <property type="project" value="InterPro"/>
</dbReference>
<proteinExistence type="predicted"/>
<evidence type="ECO:0000259" key="2">
    <source>
        <dbReference type="PROSITE" id="PS50109"/>
    </source>
</evidence>
<dbReference type="InterPro" id="IPR003594">
    <property type="entry name" value="HATPase_dom"/>
</dbReference>
<dbReference type="SUPFAM" id="SSF52172">
    <property type="entry name" value="CheY-like"/>
    <property type="match status" value="1"/>
</dbReference>
<protein>
    <submittedName>
        <fullName evidence="4">Adaptive-response sensory-kinase SasA</fullName>
        <ecNumber evidence="4">2.7.-.-</ecNumber>
    </submittedName>
</protein>
<comment type="caution">
    <text evidence="4">The sequence shown here is derived from an EMBL/GenBank/DDBJ whole genome shotgun (WGS) entry which is preliminary data.</text>
</comment>
<sequence length="379" mass="42688">MEINNSDYKILIVDDVKANVMLLKALVKKNDFQIIEAFDGKQALEMFEAHKPDLILLDIMMPILDGYQVLEKIRTGDINNDVSVILITALDNKEEVVKGFSAGANDYISKPFNNKELEARIRHQISLIAAKQEIDQKTKDLISAIKNRDKLYSVIAHDLRSPLSSVKMILNLLVSELKECGISKDLYELLDESNRTTENLFILLDNLLKWTKNQIGKLHLSIQKIDIIGIIHGLIDLYSLMTQGKNIEINVISISKSIEIYSDTDIFKTIIRNLLSNAIKFSYSGSKINIYIDEKNDSVEICVEDFGCGIPPERQALILADKEIGYTSYGTNNEEGSGLGLNLCKEFTEKLGGEIWFESEINKGSKFYISLPKVFPSAT</sequence>
<dbReference type="Gene3D" id="3.40.50.2300">
    <property type="match status" value="1"/>
</dbReference>
<dbReference type="PANTHER" id="PTHR43547">
    <property type="entry name" value="TWO-COMPONENT HISTIDINE KINASE"/>
    <property type="match status" value="1"/>
</dbReference>
<feature type="domain" description="Response regulatory" evidence="3">
    <location>
        <begin position="9"/>
        <end position="125"/>
    </location>
</feature>
<dbReference type="PANTHER" id="PTHR43547:SF2">
    <property type="entry name" value="HYBRID SIGNAL TRANSDUCTION HISTIDINE KINASE C"/>
    <property type="match status" value="1"/>
</dbReference>
<dbReference type="SUPFAM" id="SSF55874">
    <property type="entry name" value="ATPase domain of HSP90 chaperone/DNA topoisomerase II/histidine kinase"/>
    <property type="match status" value="1"/>
</dbReference>
<dbReference type="Gene3D" id="3.30.565.10">
    <property type="entry name" value="Histidine kinase-like ATPase, C-terminal domain"/>
    <property type="match status" value="1"/>
</dbReference>
<dbReference type="EMBL" id="VSSQ01000033">
    <property type="protein sequence ID" value="MPL66755.1"/>
    <property type="molecule type" value="Genomic_DNA"/>
</dbReference>
<keyword evidence="4" id="KW-0808">Transferase</keyword>
<dbReference type="CDD" id="cd00082">
    <property type="entry name" value="HisKA"/>
    <property type="match status" value="1"/>
</dbReference>
<name>A0A644TIB9_9ZZZZ</name>
<evidence type="ECO:0000259" key="3">
    <source>
        <dbReference type="PROSITE" id="PS50110"/>
    </source>
</evidence>
<dbReference type="SMART" id="SM00448">
    <property type="entry name" value="REC"/>
    <property type="match status" value="1"/>
</dbReference>
<dbReference type="InterPro" id="IPR011006">
    <property type="entry name" value="CheY-like_superfamily"/>
</dbReference>
<dbReference type="InterPro" id="IPR003661">
    <property type="entry name" value="HisK_dim/P_dom"/>
</dbReference>
<feature type="domain" description="Histidine kinase" evidence="2">
    <location>
        <begin position="154"/>
        <end position="375"/>
    </location>
</feature>
<evidence type="ECO:0000256" key="1">
    <source>
        <dbReference type="ARBA" id="ARBA00022553"/>
    </source>
</evidence>
<dbReference type="CDD" id="cd00075">
    <property type="entry name" value="HATPase"/>
    <property type="match status" value="1"/>
</dbReference>
<dbReference type="SMART" id="SM00387">
    <property type="entry name" value="HATPase_c"/>
    <property type="match status" value="1"/>
</dbReference>
<dbReference type="SUPFAM" id="SSF47384">
    <property type="entry name" value="Homodimeric domain of signal transducing histidine kinase"/>
    <property type="match status" value="1"/>
</dbReference>